<dbReference type="Proteomes" id="UP001500630">
    <property type="component" value="Unassembled WGS sequence"/>
</dbReference>
<dbReference type="SUPFAM" id="SSF48498">
    <property type="entry name" value="Tetracyclin repressor-like, C-terminal domain"/>
    <property type="match status" value="1"/>
</dbReference>
<evidence type="ECO:0000256" key="1">
    <source>
        <dbReference type="ARBA" id="ARBA00023015"/>
    </source>
</evidence>
<accession>A0ABP6WUN8</accession>
<keyword evidence="1" id="KW-0805">Transcription regulation</keyword>
<dbReference type="InterPro" id="IPR009057">
    <property type="entry name" value="Homeodomain-like_sf"/>
</dbReference>
<comment type="caution">
    <text evidence="6">The sequence shown here is derived from an EMBL/GenBank/DDBJ whole genome shotgun (WGS) entry which is preliminary data.</text>
</comment>
<dbReference type="EMBL" id="BAABDQ010000008">
    <property type="protein sequence ID" value="GAA3556281.1"/>
    <property type="molecule type" value="Genomic_DNA"/>
</dbReference>
<dbReference type="InterPro" id="IPR001647">
    <property type="entry name" value="HTH_TetR"/>
</dbReference>
<feature type="DNA-binding region" description="H-T-H motif" evidence="4">
    <location>
        <begin position="38"/>
        <end position="57"/>
    </location>
</feature>
<evidence type="ECO:0000313" key="6">
    <source>
        <dbReference type="EMBL" id="GAA3556281.1"/>
    </source>
</evidence>
<evidence type="ECO:0000256" key="4">
    <source>
        <dbReference type="PROSITE-ProRule" id="PRU00335"/>
    </source>
</evidence>
<evidence type="ECO:0000256" key="3">
    <source>
        <dbReference type="ARBA" id="ARBA00023163"/>
    </source>
</evidence>
<evidence type="ECO:0000313" key="7">
    <source>
        <dbReference type="Proteomes" id="UP001500630"/>
    </source>
</evidence>
<dbReference type="PROSITE" id="PS50977">
    <property type="entry name" value="HTH_TETR_2"/>
    <property type="match status" value="1"/>
</dbReference>
<evidence type="ECO:0000256" key="2">
    <source>
        <dbReference type="ARBA" id="ARBA00023125"/>
    </source>
</evidence>
<organism evidence="6 7">
    <name type="scientific">Nonomuraea rosea</name>
    <dbReference type="NCBI Taxonomy" id="638574"/>
    <lineage>
        <taxon>Bacteria</taxon>
        <taxon>Bacillati</taxon>
        <taxon>Actinomycetota</taxon>
        <taxon>Actinomycetes</taxon>
        <taxon>Streptosporangiales</taxon>
        <taxon>Streptosporangiaceae</taxon>
        <taxon>Nonomuraea</taxon>
    </lineage>
</organism>
<evidence type="ECO:0000259" key="5">
    <source>
        <dbReference type="PROSITE" id="PS50977"/>
    </source>
</evidence>
<dbReference type="InterPro" id="IPR050109">
    <property type="entry name" value="HTH-type_TetR-like_transc_reg"/>
</dbReference>
<dbReference type="PANTHER" id="PTHR30055">
    <property type="entry name" value="HTH-TYPE TRANSCRIPTIONAL REGULATOR RUTR"/>
    <property type="match status" value="1"/>
</dbReference>
<reference evidence="7" key="1">
    <citation type="journal article" date="2019" name="Int. J. Syst. Evol. Microbiol.">
        <title>The Global Catalogue of Microorganisms (GCM) 10K type strain sequencing project: providing services to taxonomists for standard genome sequencing and annotation.</title>
        <authorList>
            <consortium name="The Broad Institute Genomics Platform"/>
            <consortium name="The Broad Institute Genome Sequencing Center for Infectious Disease"/>
            <person name="Wu L."/>
            <person name="Ma J."/>
        </authorList>
    </citation>
    <scope>NUCLEOTIDE SEQUENCE [LARGE SCALE GENOMIC DNA]</scope>
    <source>
        <strain evidence="7">JCM 17326</strain>
    </source>
</reference>
<gene>
    <name evidence="6" type="ORF">GCM10022419_040870</name>
</gene>
<name>A0ABP6WUN8_9ACTN</name>
<feature type="domain" description="HTH tetR-type" evidence="5">
    <location>
        <begin position="16"/>
        <end position="75"/>
    </location>
</feature>
<keyword evidence="7" id="KW-1185">Reference proteome</keyword>
<dbReference type="PRINTS" id="PR00455">
    <property type="entry name" value="HTHTETR"/>
</dbReference>
<dbReference type="Gene3D" id="1.10.357.10">
    <property type="entry name" value="Tetracycline Repressor, domain 2"/>
    <property type="match status" value="1"/>
</dbReference>
<dbReference type="PANTHER" id="PTHR30055:SF234">
    <property type="entry name" value="HTH-TYPE TRANSCRIPTIONAL REGULATOR BETI"/>
    <property type="match status" value="1"/>
</dbReference>
<sequence length="208" mass="22410">MALKLAKLANMRKDAVHNRERLLGAARRLFADRGLDVPLDEIARAAGVSIGTLYNRFPTRDALVEAVFADRVATVAGLAEQALAMGDAWEGFAAFMTGVCELQASDLGYNDLAARAVAMDGDRGYGLMREILERAQRAGQLRGDVTLADMAFVVWGVAATIRATYEVAPGAWRRHLALTLDGLRAVAARPLPVPPMSVAKTRAAMREC</sequence>
<dbReference type="SUPFAM" id="SSF46689">
    <property type="entry name" value="Homeodomain-like"/>
    <property type="match status" value="1"/>
</dbReference>
<proteinExistence type="predicted"/>
<dbReference type="InterPro" id="IPR036271">
    <property type="entry name" value="Tet_transcr_reg_TetR-rel_C_sf"/>
</dbReference>
<dbReference type="InterPro" id="IPR049445">
    <property type="entry name" value="TetR_SbtR-like_C"/>
</dbReference>
<keyword evidence="3" id="KW-0804">Transcription</keyword>
<keyword evidence="2 4" id="KW-0238">DNA-binding</keyword>
<dbReference type="Pfam" id="PF00440">
    <property type="entry name" value="TetR_N"/>
    <property type="match status" value="1"/>
</dbReference>
<dbReference type="Pfam" id="PF21597">
    <property type="entry name" value="TetR_C_43"/>
    <property type="match status" value="1"/>
</dbReference>
<protein>
    <submittedName>
        <fullName evidence="6">TetR/AcrR family transcriptional regulator</fullName>
    </submittedName>
</protein>